<feature type="transmembrane region" description="Helical" evidence="1">
    <location>
        <begin position="249"/>
        <end position="268"/>
    </location>
</feature>
<feature type="transmembrane region" description="Helical" evidence="1">
    <location>
        <begin position="75"/>
        <end position="97"/>
    </location>
</feature>
<gene>
    <name evidence="2" type="ORF">Tpal_2398</name>
</gene>
<reference evidence="2 3" key="1">
    <citation type="submission" date="2016-02" db="EMBL/GenBank/DDBJ databases">
        <authorList>
            <person name="Wen L."/>
            <person name="He K."/>
            <person name="Yang H."/>
        </authorList>
    </citation>
    <scope>NUCLEOTIDE SEQUENCE [LARGE SCALE GENOMIC DNA]</scope>
    <source>
        <strain evidence="2">Trichococcus palustris</strain>
    </source>
</reference>
<keyword evidence="1" id="KW-0812">Transmembrane</keyword>
<evidence type="ECO:0000313" key="2">
    <source>
        <dbReference type="EMBL" id="CZQ99632.1"/>
    </source>
</evidence>
<sequence length="326" mass="36247">MELKERYVAAALKHIPDPQKKDVEQKVRKLIDEKMKEKGGDTPETEEQVLKELGNPRLLGERQLKEPNFLIGPEIFGTYLIILKIVVTVAIAGTLIGNTVDFIVNGGSPLSYFGRSLLTALNAAMGAFGWVTVVFAILEKTSKKEILEEIQDDWTLADLPEEEKPQKPFNRIGVIAGIIFTVLVIVLVNQYSHLLGVYYTVDGGGGMQFMPLLNAATFNSYLPYINVMLALQLIFTASKLVFTRWTYPVATANLILNALSFALIWFILKDTAILDPKLVSNIAAVMGEKLAIPTLFNAVKGIFLFIFLLDSFEGFHDAYNNSNRSN</sequence>
<feature type="transmembrane region" description="Helical" evidence="1">
    <location>
        <begin position="290"/>
        <end position="309"/>
    </location>
</feature>
<evidence type="ECO:0000256" key="1">
    <source>
        <dbReference type="SAM" id="Phobius"/>
    </source>
</evidence>
<dbReference type="Proteomes" id="UP000242754">
    <property type="component" value="Unassembled WGS sequence"/>
</dbReference>
<dbReference type="STRING" id="140314.SAMN04488076_10741"/>
<protein>
    <submittedName>
        <fullName evidence="2">Uncharacterized protein</fullName>
    </submittedName>
</protein>
<proteinExistence type="predicted"/>
<organism evidence="2 3">
    <name type="scientific">Trichococcus palustris</name>
    <dbReference type="NCBI Taxonomy" id="140314"/>
    <lineage>
        <taxon>Bacteria</taxon>
        <taxon>Bacillati</taxon>
        <taxon>Bacillota</taxon>
        <taxon>Bacilli</taxon>
        <taxon>Lactobacillales</taxon>
        <taxon>Carnobacteriaceae</taxon>
        <taxon>Trichococcus</taxon>
    </lineage>
</organism>
<accession>A0A143YWT7</accession>
<feature type="transmembrane region" description="Helical" evidence="1">
    <location>
        <begin position="174"/>
        <end position="201"/>
    </location>
</feature>
<dbReference type="OrthoDB" id="116789at2"/>
<evidence type="ECO:0000313" key="3">
    <source>
        <dbReference type="Proteomes" id="UP000242754"/>
    </source>
</evidence>
<keyword evidence="3" id="KW-1185">Reference proteome</keyword>
<dbReference type="EMBL" id="FJNE01000008">
    <property type="protein sequence ID" value="CZQ99632.1"/>
    <property type="molecule type" value="Genomic_DNA"/>
</dbReference>
<dbReference type="RefSeq" id="WP_087033948.1">
    <property type="nucleotide sequence ID" value="NZ_FJNE01000008.1"/>
</dbReference>
<feature type="transmembrane region" description="Helical" evidence="1">
    <location>
        <begin position="117"/>
        <end position="138"/>
    </location>
</feature>
<dbReference type="AlphaFoldDB" id="A0A143YWT7"/>
<feature type="transmembrane region" description="Helical" evidence="1">
    <location>
        <begin position="221"/>
        <end position="242"/>
    </location>
</feature>
<keyword evidence="1" id="KW-1133">Transmembrane helix</keyword>
<name>A0A143YWT7_9LACT</name>
<keyword evidence="1" id="KW-0472">Membrane</keyword>